<dbReference type="NCBIfam" id="TIGR00060">
    <property type="entry name" value="L18_bact"/>
    <property type="match status" value="1"/>
</dbReference>
<dbReference type="GO" id="GO:0008097">
    <property type="term" value="F:5S rRNA binding"/>
    <property type="evidence" value="ECO:0007669"/>
    <property type="project" value="TreeGrafter"/>
</dbReference>
<dbReference type="FunFam" id="3.30.420.100:FF:000001">
    <property type="entry name" value="50S ribosomal protein L18"/>
    <property type="match status" value="1"/>
</dbReference>
<keyword evidence="5 7" id="KW-0687">Ribonucleoprotein</keyword>
<keyword evidence="3 7" id="KW-0694">RNA-binding</keyword>
<gene>
    <name evidence="7" type="primary">rplR</name>
    <name evidence="8" type="ORF">GF359_01125</name>
</gene>
<name>A0A9D5K7L0_UNCW3</name>
<dbReference type="InterPro" id="IPR004389">
    <property type="entry name" value="Ribosomal_uL18_bac-type"/>
</dbReference>
<dbReference type="GO" id="GO:0006412">
    <property type="term" value="P:translation"/>
    <property type="evidence" value="ECO:0007669"/>
    <property type="project" value="UniProtKB-UniRule"/>
</dbReference>
<dbReference type="Proteomes" id="UP000630660">
    <property type="component" value="Unassembled WGS sequence"/>
</dbReference>
<organism evidence="8 9">
    <name type="scientific">candidate division WOR-3 bacterium</name>
    <dbReference type="NCBI Taxonomy" id="2052148"/>
    <lineage>
        <taxon>Bacteria</taxon>
        <taxon>Bacteria division WOR-3</taxon>
    </lineage>
</organism>
<evidence type="ECO:0000313" key="9">
    <source>
        <dbReference type="Proteomes" id="UP000630660"/>
    </source>
</evidence>
<evidence type="ECO:0000256" key="3">
    <source>
        <dbReference type="ARBA" id="ARBA00022884"/>
    </source>
</evidence>
<dbReference type="Gene3D" id="3.30.420.100">
    <property type="match status" value="1"/>
</dbReference>
<evidence type="ECO:0000256" key="4">
    <source>
        <dbReference type="ARBA" id="ARBA00022980"/>
    </source>
</evidence>
<protein>
    <recommendedName>
        <fullName evidence="6 7">Large ribosomal subunit protein uL18</fullName>
    </recommendedName>
</protein>
<accession>A0A9D5K7L0</accession>
<dbReference type="AlphaFoldDB" id="A0A9D5K7L0"/>
<dbReference type="InterPro" id="IPR057268">
    <property type="entry name" value="Ribosomal_L18"/>
</dbReference>
<keyword evidence="4 7" id="KW-0689">Ribosomal protein</keyword>
<dbReference type="InterPro" id="IPR005484">
    <property type="entry name" value="Ribosomal_uL18_bac/plant/anim"/>
</dbReference>
<evidence type="ECO:0000313" key="8">
    <source>
        <dbReference type="EMBL" id="MBD3363796.1"/>
    </source>
</evidence>
<comment type="similarity">
    <text evidence="1 7">Belongs to the universal ribosomal protein uL18 family.</text>
</comment>
<evidence type="ECO:0000256" key="5">
    <source>
        <dbReference type="ARBA" id="ARBA00023274"/>
    </source>
</evidence>
<evidence type="ECO:0000256" key="7">
    <source>
        <dbReference type="HAMAP-Rule" id="MF_01337"/>
    </source>
</evidence>
<evidence type="ECO:0000256" key="2">
    <source>
        <dbReference type="ARBA" id="ARBA00022730"/>
    </source>
</evidence>
<proteinExistence type="inferred from homology"/>
<dbReference type="PANTHER" id="PTHR12899:SF3">
    <property type="entry name" value="LARGE RIBOSOMAL SUBUNIT PROTEIN UL18M"/>
    <property type="match status" value="1"/>
</dbReference>
<evidence type="ECO:0000256" key="1">
    <source>
        <dbReference type="ARBA" id="ARBA00007116"/>
    </source>
</evidence>
<dbReference type="SUPFAM" id="SSF53137">
    <property type="entry name" value="Translational machinery components"/>
    <property type="match status" value="1"/>
</dbReference>
<comment type="caution">
    <text evidence="8">The sequence shown here is derived from an EMBL/GenBank/DDBJ whole genome shotgun (WGS) entry which is preliminary data.</text>
</comment>
<keyword evidence="2 7" id="KW-0699">rRNA-binding</keyword>
<dbReference type="HAMAP" id="MF_01337_B">
    <property type="entry name" value="Ribosomal_uL18_B"/>
    <property type="match status" value="1"/>
</dbReference>
<evidence type="ECO:0000256" key="6">
    <source>
        <dbReference type="ARBA" id="ARBA00035197"/>
    </source>
</evidence>
<dbReference type="GO" id="GO:0003735">
    <property type="term" value="F:structural constituent of ribosome"/>
    <property type="evidence" value="ECO:0007669"/>
    <property type="project" value="InterPro"/>
</dbReference>
<sequence length="120" mass="13447">MKPTKYFGRRRRHLHLRNKIKGTGDRPRLVVFRSNRHIYAQAVDDSEGKVITGVSSLSAALKEVKVKGDKKAFAEAVGRLIAAKLSKLGIKKVVFDRAGYRYHGRVKALADAARKEGLEF</sequence>
<comment type="subunit">
    <text evidence="7">Part of the 50S ribosomal subunit; part of the 5S rRNA/L5/L18/L25 subcomplex. Contacts the 5S and 23S rRNAs.</text>
</comment>
<dbReference type="CDD" id="cd00432">
    <property type="entry name" value="Ribosomal_L18_L5e"/>
    <property type="match status" value="1"/>
</dbReference>
<dbReference type="EMBL" id="WJKJ01000031">
    <property type="protein sequence ID" value="MBD3363796.1"/>
    <property type="molecule type" value="Genomic_DNA"/>
</dbReference>
<dbReference type="GO" id="GO:0022625">
    <property type="term" value="C:cytosolic large ribosomal subunit"/>
    <property type="evidence" value="ECO:0007669"/>
    <property type="project" value="TreeGrafter"/>
</dbReference>
<reference evidence="8" key="1">
    <citation type="submission" date="2019-11" db="EMBL/GenBank/DDBJ databases">
        <title>Microbial mats filling the niche in hypersaline microbial mats.</title>
        <authorList>
            <person name="Wong H.L."/>
            <person name="Macleod F.I."/>
            <person name="White R.A. III"/>
            <person name="Burns B.P."/>
        </authorList>
    </citation>
    <scope>NUCLEOTIDE SEQUENCE</scope>
    <source>
        <strain evidence="8">Bin_327</strain>
    </source>
</reference>
<dbReference type="Pfam" id="PF00861">
    <property type="entry name" value="Ribosomal_L18p"/>
    <property type="match status" value="1"/>
</dbReference>
<comment type="function">
    <text evidence="7">This is one of the proteins that bind and probably mediate the attachment of the 5S RNA into the large ribosomal subunit, where it forms part of the central protuberance.</text>
</comment>
<dbReference type="PANTHER" id="PTHR12899">
    <property type="entry name" value="39S RIBOSOMAL PROTEIN L18, MITOCHONDRIAL"/>
    <property type="match status" value="1"/>
</dbReference>